<reference evidence="2" key="1">
    <citation type="journal article" date="2020" name="mSystems">
        <title>Genome- and Community-Level Interaction Insights into Carbon Utilization and Element Cycling Functions of Hydrothermarchaeota in Hydrothermal Sediment.</title>
        <authorList>
            <person name="Zhou Z."/>
            <person name="Liu Y."/>
            <person name="Xu W."/>
            <person name="Pan J."/>
            <person name="Luo Z.H."/>
            <person name="Li M."/>
        </authorList>
    </citation>
    <scope>NUCLEOTIDE SEQUENCE [LARGE SCALE GENOMIC DNA]</scope>
    <source>
        <strain evidence="2">SpSt-642</strain>
    </source>
</reference>
<dbReference type="GO" id="GO:0016787">
    <property type="term" value="F:hydrolase activity"/>
    <property type="evidence" value="ECO:0007669"/>
    <property type="project" value="UniProtKB-KW"/>
</dbReference>
<dbReference type="Pfam" id="PF04307">
    <property type="entry name" value="YdjM"/>
    <property type="match status" value="1"/>
</dbReference>
<feature type="transmembrane region" description="Helical" evidence="1">
    <location>
        <begin position="135"/>
        <end position="154"/>
    </location>
</feature>
<protein>
    <submittedName>
        <fullName evidence="2">Metal-dependent hydrolase</fullName>
    </submittedName>
</protein>
<proteinExistence type="predicted"/>
<feature type="transmembrane region" description="Helical" evidence="1">
    <location>
        <begin position="12"/>
        <end position="38"/>
    </location>
</feature>
<keyword evidence="1" id="KW-0812">Transmembrane</keyword>
<keyword evidence="2" id="KW-0378">Hydrolase</keyword>
<dbReference type="InterPro" id="IPR007404">
    <property type="entry name" value="YdjM-like"/>
</dbReference>
<keyword evidence="1" id="KW-0472">Membrane</keyword>
<sequence>MGKILYRITHVFLGIAVNLFLCKYPSYFIICGLFGALGAYIPDIKHAPYRRGKISHSLIIPVITIILTYLTIGFINGLDNYRFVLNIVKHILYSLSIGWITHVLSDSLTAQGVYILYPFTNYRLSVFKKLKSNSIIGNLFIMFISTLLIYFWLVQTSYGKILENLFEKIK</sequence>
<feature type="transmembrane region" description="Helical" evidence="1">
    <location>
        <begin position="90"/>
        <end position="115"/>
    </location>
</feature>
<comment type="caution">
    <text evidence="2">The sequence shown here is derived from an EMBL/GenBank/DDBJ whole genome shotgun (WGS) entry which is preliminary data.</text>
</comment>
<evidence type="ECO:0000256" key="1">
    <source>
        <dbReference type="SAM" id="Phobius"/>
    </source>
</evidence>
<accession>A0A7C4HA31</accession>
<dbReference type="EMBL" id="DTBJ01000057">
    <property type="protein sequence ID" value="HGM59285.1"/>
    <property type="molecule type" value="Genomic_DNA"/>
</dbReference>
<dbReference type="AlphaFoldDB" id="A0A7C4HA31"/>
<gene>
    <name evidence="2" type="ORF">ENU14_06860</name>
</gene>
<feature type="transmembrane region" description="Helical" evidence="1">
    <location>
        <begin position="58"/>
        <end position="78"/>
    </location>
</feature>
<evidence type="ECO:0000313" key="2">
    <source>
        <dbReference type="EMBL" id="HGM59285.1"/>
    </source>
</evidence>
<name>A0A7C4HA31_STAMA</name>
<organism evidence="2">
    <name type="scientific">Staphylothermus marinus</name>
    <dbReference type="NCBI Taxonomy" id="2280"/>
    <lineage>
        <taxon>Archaea</taxon>
        <taxon>Thermoproteota</taxon>
        <taxon>Thermoprotei</taxon>
        <taxon>Desulfurococcales</taxon>
        <taxon>Desulfurococcaceae</taxon>
        <taxon>Staphylothermus</taxon>
    </lineage>
</organism>
<keyword evidence="1" id="KW-1133">Transmembrane helix</keyword>